<dbReference type="AlphaFoldDB" id="A0A8X7P5L8"/>
<sequence length="97" mass="10875">MIFIVLSSHELCCLLHLPVLTRRTTISARDHLCLPQRRPCSVFPDAAARSSPTPLLCLLPPCSDSPSLRYCSSLSLKPSYKPKKINQVNNKEGKREE</sequence>
<organism evidence="1 2">
    <name type="scientific">Brassica carinata</name>
    <name type="common">Ethiopian mustard</name>
    <name type="synonym">Abyssinian cabbage</name>
    <dbReference type="NCBI Taxonomy" id="52824"/>
    <lineage>
        <taxon>Eukaryota</taxon>
        <taxon>Viridiplantae</taxon>
        <taxon>Streptophyta</taxon>
        <taxon>Embryophyta</taxon>
        <taxon>Tracheophyta</taxon>
        <taxon>Spermatophyta</taxon>
        <taxon>Magnoliopsida</taxon>
        <taxon>eudicotyledons</taxon>
        <taxon>Gunneridae</taxon>
        <taxon>Pentapetalae</taxon>
        <taxon>rosids</taxon>
        <taxon>malvids</taxon>
        <taxon>Brassicales</taxon>
        <taxon>Brassicaceae</taxon>
        <taxon>Brassiceae</taxon>
        <taxon>Brassica</taxon>
    </lineage>
</organism>
<proteinExistence type="predicted"/>
<dbReference type="EMBL" id="JAAMPC010000017">
    <property type="protein sequence ID" value="KAG2245606.1"/>
    <property type="molecule type" value="Genomic_DNA"/>
</dbReference>
<reference evidence="1 2" key="1">
    <citation type="submission" date="2020-02" db="EMBL/GenBank/DDBJ databases">
        <authorList>
            <person name="Ma Q."/>
            <person name="Huang Y."/>
            <person name="Song X."/>
            <person name="Pei D."/>
        </authorList>
    </citation>
    <scope>NUCLEOTIDE SEQUENCE [LARGE SCALE GENOMIC DNA]</scope>
    <source>
        <strain evidence="1">Sxm20200214</strain>
        <tissue evidence="1">Leaf</tissue>
    </source>
</reference>
<evidence type="ECO:0000313" key="2">
    <source>
        <dbReference type="Proteomes" id="UP000886595"/>
    </source>
</evidence>
<name>A0A8X7P5L8_BRACI</name>
<keyword evidence="2" id="KW-1185">Reference proteome</keyword>
<accession>A0A8X7P5L8</accession>
<dbReference type="Proteomes" id="UP000886595">
    <property type="component" value="Unassembled WGS sequence"/>
</dbReference>
<protein>
    <submittedName>
        <fullName evidence="1">Uncharacterized protein</fullName>
    </submittedName>
</protein>
<gene>
    <name evidence="1" type="ORF">Bca52824_085234</name>
</gene>
<comment type="caution">
    <text evidence="1">The sequence shown here is derived from an EMBL/GenBank/DDBJ whole genome shotgun (WGS) entry which is preliminary data.</text>
</comment>
<evidence type="ECO:0000313" key="1">
    <source>
        <dbReference type="EMBL" id="KAG2245606.1"/>
    </source>
</evidence>